<evidence type="ECO:0000313" key="1">
    <source>
        <dbReference type="EMBL" id="VUZ42904.1"/>
    </source>
</evidence>
<dbReference type="EMBL" id="CABIJS010000110">
    <property type="protein sequence ID" value="VUZ42904.1"/>
    <property type="molecule type" value="Genomic_DNA"/>
</dbReference>
<dbReference type="AlphaFoldDB" id="A0A564Y8Q7"/>
<evidence type="ECO:0000313" key="2">
    <source>
        <dbReference type="Proteomes" id="UP000321570"/>
    </source>
</evidence>
<proteinExistence type="predicted"/>
<protein>
    <submittedName>
        <fullName evidence="1">Uncharacterized protein</fullName>
    </submittedName>
</protein>
<keyword evidence="2" id="KW-1185">Reference proteome</keyword>
<name>A0A564Y8Q7_HYMDI</name>
<organism evidence="1 2">
    <name type="scientific">Hymenolepis diminuta</name>
    <name type="common">Rat tapeworm</name>
    <dbReference type="NCBI Taxonomy" id="6216"/>
    <lineage>
        <taxon>Eukaryota</taxon>
        <taxon>Metazoa</taxon>
        <taxon>Spiralia</taxon>
        <taxon>Lophotrochozoa</taxon>
        <taxon>Platyhelminthes</taxon>
        <taxon>Cestoda</taxon>
        <taxon>Eucestoda</taxon>
        <taxon>Cyclophyllidea</taxon>
        <taxon>Hymenolepididae</taxon>
        <taxon>Hymenolepis</taxon>
    </lineage>
</organism>
<sequence length="51" mass="5917">MFSCSLTQVTHKTVFVSPLRTRRTHVRYWCLRFPLVSSALQHSPPSLPYAL</sequence>
<reference evidence="1 2" key="1">
    <citation type="submission" date="2019-07" db="EMBL/GenBank/DDBJ databases">
        <authorList>
            <person name="Jastrzebski P J."/>
            <person name="Paukszto L."/>
            <person name="Jastrzebski P J."/>
        </authorList>
    </citation>
    <scope>NUCLEOTIDE SEQUENCE [LARGE SCALE GENOMIC DNA]</scope>
    <source>
        <strain evidence="1 2">WMS-il1</strain>
    </source>
</reference>
<gene>
    <name evidence="1" type="ORF">WMSIL1_LOCUS3402</name>
</gene>
<dbReference type="Proteomes" id="UP000321570">
    <property type="component" value="Unassembled WGS sequence"/>
</dbReference>
<accession>A0A564Y8Q7</accession>